<reference evidence="4 5" key="1">
    <citation type="submission" date="2018-04" db="EMBL/GenBank/DDBJ databases">
        <authorList>
            <person name="Vogel A."/>
        </authorList>
    </citation>
    <scope>NUCLEOTIDE SEQUENCE [LARGE SCALE GENOMIC DNA]</scope>
</reference>
<organism evidence="4 5">
    <name type="scientific">Cuscuta campestris</name>
    <dbReference type="NCBI Taxonomy" id="132261"/>
    <lineage>
        <taxon>Eukaryota</taxon>
        <taxon>Viridiplantae</taxon>
        <taxon>Streptophyta</taxon>
        <taxon>Embryophyta</taxon>
        <taxon>Tracheophyta</taxon>
        <taxon>Spermatophyta</taxon>
        <taxon>Magnoliopsida</taxon>
        <taxon>eudicotyledons</taxon>
        <taxon>Gunneridae</taxon>
        <taxon>Pentapetalae</taxon>
        <taxon>asterids</taxon>
        <taxon>lamiids</taxon>
        <taxon>Solanales</taxon>
        <taxon>Convolvulaceae</taxon>
        <taxon>Cuscuteae</taxon>
        <taxon>Cuscuta</taxon>
        <taxon>Cuscuta subgen. Grammica</taxon>
        <taxon>Cuscuta sect. Cleistogrammica</taxon>
    </lineage>
</organism>
<evidence type="ECO:0000313" key="5">
    <source>
        <dbReference type="Proteomes" id="UP000595140"/>
    </source>
</evidence>
<dbReference type="InterPro" id="IPR023796">
    <property type="entry name" value="Serpin_dom"/>
</dbReference>
<dbReference type="Pfam" id="PF00079">
    <property type="entry name" value="Serpin"/>
    <property type="match status" value="1"/>
</dbReference>
<comment type="similarity">
    <text evidence="1 2">Belongs to the serpin family.</text>
</comment>
<name>A0A484NCJ4_9ASTE</name>
<sequence>MDVEESIRNHVGVTLKLANHVFSTVTSTESNLVFSPLSIGVILGLIAAGSKGPTLNELLAFLNSKSADDLNAFYSQVLSPVLANGHRVGGPRLSLSNGAWIEQTLPPLKDSFRHVLENVYKAASESVDFKNKASEVVKQVNLRVEKKTRGLIKDILSVDGVSSETRLILANILYFKGRWAEKFDASKTKTSDFHLVNGSSVQVPFMSTRNEQCVGVYKGFKVLRLPYKRGEDKRCFSMYIFLPDAKDGLPALMHEVTCDPGLLERCLPMYSVPVGEFRIPKFKLSFGIEVSEVLKELGVVSPFLGVEGITEMVEHEALYVSKIFHKSFIEVNEEGTEAACATTEDEEMMALFPDEDFVADHPFLYFIREDSTGVILLIGTLINPLLG</sequence>
<accession>A0A484NCJ4</accession>
<dbReference type="EMBL" id="OOIL02006641">
    <property type="protein sequence ID" value="VFQ99131.1"/>
    <property type="molecule type" value="Genomic_DNA"/>
</dbReference>
<evidence type="ECO:0000256" key="2">
    <source>
        <dbReference type="RuleBase" id="RU000411"/>
    </source>
</evidence>
<proteinExistence type="inferred from homology"/>
<dbReference type="CDD" id="cd02043">
    <property type="entry name" value="serpinP_plants"/>
    <property type="match status" value="1"/>
</dbReference>
<dbReference type="InterPro" id="IPR000215">
    <property type="entry name" value="Serpin_fam"/>
</dbReference>
<protein>
    <recommendedName>
        <fullName evidence="3">Serpin domain-containing protein</fullName>
    </recommendedName>
</protein>
<dbReference type="InterPro" id="IPR036186">
    <property type="entry name" value="Serpin_sf"/>
</dbReference>
<evidence type="ECO:0000256" key="1">
    <source>
        <dbReference type="ARBA" id="ARBA00009500"/>
    </source>
</evidence>
<dbReference type="InterPro" id="IPR023795">
    <property type="entry name" value="Serpin_CS"/>
</dbReference>
<gene>
    <name evidence="4" type="ORF">CCAM_LOCUS40907</name>
</gene>
<dbReference type="Gene3D" id="2.30.39.10">
    <property type="entry name" value="Alpha-1-antitrypsin, domain 1"/>
    <property type="match status" value="1"/>
</dbReference>
<dbReference type="InterPro" id="IPR042178">
    <property type="entry name" value="Serpin_sf_1"/>
</dbReference>
<dbReference type="SMART" id="SM00093">
    <property type="entry name" value="SERPIN"/>
    <property type="match status" value="1"/>
</dbReference>
<keyword evidence="5" id="KW-1185">Reference proteome</keyword>
<dbReference type="OrthoDB" id="1063785at2759"/>
<dbReference type="Proteomes" id="UP000595140">
    <property type="component" value="Unassembled WGS sequence"/>
</dbReference>
<dbReference type="GO" id="GO:0004867">
    <property type="term" value="F:serine-type endopeptidase inhibitor activity"/>
    <property type="evidence" value="ECO:0007669"/>
    <property type="project" value="InterPro"/>
</dbReference>
<dbReference type="AlphaFoldDB" id="A0A484NCJ4"/>
<dbReference type="PANTHER" id="PTHR11461:SF315">
    <property type="entry name" value="SERPIN-Z3-LIKE"/>
    <property type="match status" value="1"/>
</dbReference>
<evidence type="ECO:0000259" key="3">
    <source>
        <dbReference type="SMART" id="SM00093"/>
    </source>
</evidence>
<dbReference type="GO" id="GO:0005615">
    <property type="term" value="C:extracellular space"/>
    <property type="evidence" value="ECO:0007669"/>
    <property type="project" value="InterPro"/>
</dbReference>
<dbReference type="SUPFAM" id="SSF56574">
    <property type="entry name" value="Serpins"/>
    <property type="match status" value="1"/>
</dbReference>
<dbReference type="Gene3D" id="3.30.497.10">
    <property type="entry name" value="Antithrombin, subunit I, domain 2"/>
    <property type="match status" value="1"/>
</dbReference>
<dbReference type="PANTHER" id="PTHR11461">
    <property type="entry name" value="SERINE PROTEASE INHIBITOR, SERPIN"/>
    <property type="match status" value="1"/>
</dbReference>
<evidence type="ECO:0000313" key="4">
    <source>
        <dbReference type="EMBL" id="VFQ99131.1"/>
    </source>
</evidence>
<dbReference type="PROSITE" id="PS00284">
    <property type="entry name" value="SERPIN"/>
    <property type="match status" value="1"/>
</dbReference>
<dbReference type="InterPro" id="IPR042185">
    <property type="entry name" value="Serpin_sf_2"/>
</dbReference>
<feature type="domain" description="Serpin" evidence="3">
    <location>
        <begin position="19"/>
        <end position="384"/>
    </location>
</feature>